<reference evidence="9 10" key="1">
    <citation type="journal article" date="2010" name="Plant Cell">
        <title>The Chlorella variabilis NC64A genome reveals adaptation to photosymbiosis, coevolution with viruses, and cryptic sex.</title>
        <authorList>
            <person name="Blanc G."/>
            <person name="Duncan G."/>
            <person name="Agarkova I."/>
            <person name="Borodovsky M."/>
            <person name="Gurnon J."/>
            <person name="Kuo A."/>
            <person name="Lindquist E."/>
            <person name="Lucas S."/>
            <person name="Pangilinan J."/>
            <person name="Polle J."/>
            <person name="Salamov A."/>
            <person name="Terry A."/>
            <person name="Yamada T."/>
            <person name="Dunigan D.D."/>
            <person name="Grigoriev I.V."/>
            <person name="Claverie J.M."/>
            <person name="Van Etten J.L."/>
        </authorList>
    </citation>
    <scope>NUCLEOTIDE SEQUENCE [LARGE SCALE GENOMIC DNA]</scope>
    <source>
        <strain evidence="9 10">NC64A</strain>
    </source>
</reference>
<evidence type="ECO:0000256" key="6">
    <source>
        <dbReference type="SAM" id="MobiDB-lite"/>
    </source>
</evidence>
<dbReference type="InParanoid" id="E1ZBE8"/>
<keyword evidence="10" id="KW-1185">Reference proteome</keyword>
<dbReference type="PANTHER" id="PTHR19302:SF33">
    <property type="entry name" value="GAMMA-TUBULIN COMPLEX COMPONENT 5"/>
    <property type="match status" value="1"/>
</dbReference>
<evidence type="ECO:0000256" key="5">
    <source>
        <dbReference type="ARBA" id="ARBA00023212"/>
    </source>
</evidence>
<dbReference type="GeneID" id="17356053"/>
<dbReference type="GO" id="GO:0043015">
    <property type="term" value="F:gamma-tubulin binding"/>
    <property type="evidence" value="ECO:0007669"/>
    <property type="project" value="InterPro"/>
</dbReference>
<feature type="region of interest" description="Disordered" evidence="6">
    <location>
        <begin position="801"/>
        <end position="842"/>
    </location>
</feature>
<accession>E1ZBE8</accession>
<dbReference type="RefSeq" id="XP_005848736.1">
    <property type="nucleotide sequence ID" value="XM_005848674.1"/>
</dbReference>
<dbReference type="InterPro" id="IPR007259">
    <property type="entry name" value="GCP"/>
</dbReference>
<name>E1ZBE8_CHLVA</name>
<dbReference type="GO" id="GO:0031122">
    <property type="term" value="P:cytoplasmic microtubule organization"/>
    <property type="evidence" value="ECO:0007669"/>
    <property type="project" value="TreeGrafter"/>
</dbReference>
<proteinExistence type="inferred from homology"/>
<feature type="region of interest" description="Disordered" evidence="6">
    <location>
        <begin position="707"/>
        <end position="729"/>
    </location>
</feature>
<keyword evidence="5" id="KW-0206">Cytoskeleton</keyword>
<dbReference type="GO" id="GO:0051321">
    <property type="term" value="P:meiotic cell cycle"/>
    <property type="evidence" value="ECO:0007669"/>
    <property type="project" value="TreeGrafter"/>
</dbReference>
<evidence type="ECO:0000313" key="9">
    <source>
        <dbReference type="EMBL" id="EFN56634.1"/>
    </source>
</evidence>
<dbReference type="InterPro" id="IPR042241">
    <property type="entry name" value="GCP_C_sf"/>
</dbReference>
<dbReference type="InterPro" id="IPR040457">
    <property type="entry name" value="GCP_C"/>
</dbReference>
<dbReference type="KEGG" id="cvr:CHLNCDRAFT_144425"/>
<evidence type="ECO:0000313" key="10">
    <source>
        <dbReference type="Proteomes" id="UP000008141"/>
    </source>
</evidence>
<dbReference type="GO" id="GO:0051225">
    <property type="term" value="P:spindle assembly"/>
    <property type="evidence" value="ECO:0007669"/>
    <property type="project" value="TreeGrafter"/>
</dbReference>
<dbReference type="GO" id="GO:0007020">
    <property type="term" value="P:microtubule nucleation"/>
    <property type="evidence" value="ECO:0007669"/>
    <property type="project" value="InterPro"/>
</dbReference>
<comment type="similarity">
    <text evidence="2">Belongs to the TUBGCP family.</text>
</comment>
<dbReference type="OMA" id="AMNESTH"/>
<dbReference type="Pfam" id="PF04130">
    <property type="entry name" value="GCP_C_terminal"/>
    <property type="match status" value="1"/>
</dbReference>
<feature type="compositionally biased region" description="Low complexity" evidence="6">
    <location>
        <begin position="711"/>
        <end position="729"/>
    </location>
</feature>
<feature type="region of interest" description="Disordered" evidence="6">
    <location>
        <begin position="197"/>
        <end position="265"/>
    </location>
</feature>
<dbReference type="GO" id="GO:0051011">
    <property type="term" value="F:microtubule minus-end binding"/>
    <property type="evidence" value="ECO:0007669"/>
    <property type="project" value="TreeGrafter"/>
</dbReference>
<keyword evidence="4" id="KW-0493">Microtubule</keyword>
<dbReference type="PANTHER" id="PTHR19302">
    <property type="entry name" value="GAMMA TUBULIN COMPLEX PROTEIN"/>
    <property type="match status" value="1"/>
</dbReference>
<dbReference type="STRING" id="554065.E1ZBE8"/>
<dbReference type="OrthoDB" id="66546at2759"/>
<dbReference type="CDD" id="cd22572">
    <property type="entry name" value="GCP5_NTD"/>
    <property type="match status" value="1"/>
</dbReference>
<dbReference type="FunCoup" id="E1ZBE8">
    <property type="interactions" value="1350"/>
</dbReference>
<evidence type="ECO:0000256" key="2">
    <source>
        <dbReference type="ARBA" id="ARBA00010337"/>
    </source>
</evidence>
<gene>
    <name evidence="9" type="ORF">CHLNCDRAFT_144425</name>
</gene>
<dbReference type="GO" id="GO:0005874">
    <property type="term" value="C:microtubule"/>
    <property type="evidence" value="ECO:0007669"/>
    <property type="project" value="UniProtKB-KW"/>
</dbReference>
<dbReference type="eggNOG" id="KOG4344">
    <property type="taxonomic scope" value="Eukaryota"/>
</dbReference>
<sequence length="1419" mass="147680">MTALNPALSDFGQRQANERQRLLSQLVQRLAGAQLGEERHGELLEACLAAVQHQRFADANPRHVAEMYERLGERFGESAQFGKQRALQLLQKQLLGLQLDSSQYDFQYRLLSFLYAASRNPLSASYGGSPLVEALEQAARTAVVGSPTYLTDASSDSWQEELAAYSPGSRLSDWSHLDAEELEEELAGEQAGLAALPGKADAGGDTGGPAAAAAAAAGALLPQERAPGSPGSPPSAAAEARAPAPGAGGRRLAPPPSPARRESPYTRHSLSVWIASKQSGGQPARLLEPRLCFHEKELAQQVVHMLKGVSNPGPAFQLDALGGGAYTPRPGVHLHSSSQGSARALLQRFARAGTALRRVQSFCAAVQQAGGSPGSAWASGSSDDAAEAQRQLLALPTVAAFAAAVAQQQQCLQQQLLVIEAALASGAALTLLQLQQRTASMAQQAAVLERLAARCCRRRASAAETAAGLLSGLHEALQVELLQARSQGGVLASILLRIFTAACRPLLATLHGWLYRGVLHDPWAEFFVRASGADIPTDSPRFWSEAYTLRTSSSGGGAGCGVTAAPCFLLPLAPSILAAGKATLLLQAYSSWRLAAAAAGAAWREGPGGSSTALPAAAAAAAGLAESPSKRRLSEYGALGFAIAAGHQEAQRQQPYGVPPPAALQPRDGFALLGEGAQDEPLQEPPQLHQQLLRNLEAQLQQHMELGSDMQTRQAQSQHQRQLFSQAGKAVSAGAGVEAGADDAGSSQSSDSHTCLQEWQPSAAGLDHSMLLPDADTLPALVVLPASPEGLPAAQEAVIQAAAEPSPASGAANGAEHGRAHGSSSSSRGRGSVPSMGDRMRQAAAARVRQATCAAAEQLPLLLIPPAPLEAISTAAAAAARDARSGGASPADAAAAAAEPEAVAAAATSQFESSSWQQYYQQVSAALAQQLDVLDCLGGGGGGSGSRQRQLASSYGVPLGLPAYSGNPSEQLWGRDGGASARAAAGTGTATSPAAPGLQVWQQPLQPQLAAEAPPLQVLLQHSLLQPVQAQVEAASSSLCSSLLRHGLLRQLAALRDTYLLGSPLLEPFVSFLLRRISTTGGGMDRVSEFELNASLQDALVAGGKAHLRASAQILPAAAAPGAGPGAARGGGAAAAAAAGVVPRVQQLARLRLRVEPGWPLSLVVGEEMLEQYNAVLVLLLQLRWVKQSLQAVRYTGWKAGRRGTQCAAARDGLQHQMVHLVDAVLQYTTDRVAVEGCTSLDQMHACRSKYLRAVTRYCLLSSEGVTRLVHEGLLHLLNACLHYCSLRRQDAAAAAALAALAEAGGEAAVLLAEGLHPGQQQRSSADGDDEDGGGGGEVAAAAAAAAGLPWAGRRAELQRRRVDAAEQLARLRREFANRQRLLLRVLSTKAAEAGSHADELRQLLGALDYNWHFMHSMT</sequence>
<dbReference type="EMBL" id="GL433841">
    <property type="protein sequence ID" value="EFN56634.1"/>
    <property type="molecule type" value="Genomic_DNA"/>
</dbReference>
<evidence type="ECO:0000256" key="3">
    <source>
        <dbReference type="ARBA" id="ARBA00022490"/>
    </source>
</evidence>
<comment type="subcellular location">
    <subcellularLocation>
        <location evidence="1">Cytoplasm</location>
        <location evidence="1">Cytoskeleton</location>
    </subcellularLocation>
</comment>
<dbReference type="GO" id="GO:0000922">
    <property type="term" value="C:spindle pole"/>
    <property type="evidence" value="ECO:0007669"/>
    <property type="project" value="InterPro"/>
</dbReference>
<evidence type="ECO:0000256" key="4">
    <source>
        <dbReference type="ARBA" id="ARBA00022701"/>
    </source>
</evidence>
<organism evidence="10">
    <name type="scientific">Chlorella variabilis</name>
    <name type="common">Green alga</name>
    <dbReference type="NCBI Taxonomy" id="554065"/>
    <lineage>
        <taxon>Eukaryota</taxon>
        <taxon>Viridiplantae</taxon>
        <taxon>Chlorophyta</taxon>
        <taxon>core chlorophytes</taxon>
        <taxon>Trebouxiophyceae</taxon>
        <taxon>Chlorellales</taxon>
        <taxon>Chlorellaceae</taxon>
        <taxon>Chlorella clade</taxon>
        <taxon>Chlorella</taxon>
    </lineage>
</organism>
<dbReference type="InterPro" id="IPR059169">
    <property type="entry name" value="GCP5_N_ext"/>
</dbReference>
<dbReference type="Pfam" id="PF17681">
    <property type="entry name" value="GCP_N_terminal"/>
    <property type="match status" value="1"/>
</dbReference>
<evidence type="ECO:0000259" key="7">
    <source>
        <dbReference type="Pfam" id="PF04130"/>
    </source>
</evidence>
<dbReference type="GO" id="GO:0000278">
    <property type="term" value="P:mitotic cell cycle"/>
    <property type="evidence" value="ECO:0007669"/>
    <property type="project" value="TreeGrafter"/>
</dbReference>
<feature type="domain" description="Gamma tubulin complex component protein N-terminal" evidence="8">
    <location>
        <begin position="303"/>
        <end position="589"/>
    </location>
</feature>
<evidence type="ECO:0008006" key="11">
    <source>
        <dbReference type="Google" id="ProtNLM"/>
    </source>
</evidence>
<feature type="domain" description="Gamma tubulin complex component C-terminal" evidence="7">
    <location>
        <begin position="1048"/>
        <end position="1414"/>
    </location>
</feature>
<feature type="compositionally biased region" description="Low complexity" evidence="6">
    <location>
        <begin position="822"/>
        <end position="832"/>
    </location>
</feature>
<feature type="compositionally biased region" description="Low complexity" evidence="6">
    <location>
        <begin position="208"/>
        <end position="245"/>
    </location>
</feature>
<keyword evidence="3" id="KW-0963">Cytoplasm</keyword>
<dbReference type="Gene3D" id="1.20.120.1900">
    <property type="entry name" value="Gamma-tubulin complex, C-terminal domain"/>
    <property type="match status" value="1"/>
</dbReference>
<evidence type="ECO:0000259" key="8">
    <source>
        <dbReference type="Pfam" id="PF17681"/>
    </source>
</evidence>
<protein>
    <recommendedName>
        <fullName evidence="11">Gamma-tubulin complex component</fullName>
    </recommendedName>
</protein>
<dbReference type="InterPro" id="IPR041470">
    <property type="entry name" value="GCP_N"/>
</dbReference>
<dbReference type="Proteomes" id="UP000008141">
    <property type="component" value="Unassembled WGS sequence"/>
</dbReference>
<dbReference type="GO" id="GO:0000930">
    <property type="term" value="C:gamma-tubulin complex"/>
    <property type="evidence" value="ECO:0007669"/>
    <property type="project" value="TreeGrafter"/>
</dbReference>
<evidence type="ECO:0000256" key="1">
    <source>
        <dbReference type="ARBA" id="ARBA00004245"/>
    </source>
</evidence>
<feature type="compositionally biased region" description="Low complexity" evidence="6">
    <location>
        <begin position="801"/>
        <end position="815"/>
    </location>
</feature>